<evidence type="ECO:0000313" key="5">
    <source>
        <dbReference type="EMBL" id="TCD71858.1"/>
    </source>
</evidence>
<evidence type="ECO:0000256" key="2">
    <source>
        <dbReference type="ARBA" id="ARBA00022833"/>
    </source>
</evidence>
<dbReference type="AlphaFoldDB" id="A0A4R0S2M1"/>
<dbReference type="STRING" id="92696.A0A4R0S2M1"/>
<dbReference type="InterPro" id="IPR050522">
    <property type="entry name" value="Ribosomal_protein_eL43"/>
</dbReference>
<dbReference type="FunFam" id="2.20.25.30:FF:000002">
    <property type="entry name" value="60S ribosomal protein L37a"/>
    <property type="match status" value="1"/>
</dbReference>
<keyword evidence="6" id="KW-1185">Reference proteome</keyword>
<evidence type="ECO:0000256" key="4">
    <source>
        <dbReference type="ARBA" id="ARBA00023274"/>
    </source>
</evidence>
<accession>A0A4R0S2M1</accession>
<reference evidence="5 6" key="1">
    <citation type="submission" date="2018-11" db="EMBL/GenBank/DDBJ databases">
        <title>Genome assembly of Steccherinum ochraceum LE-BIN_3174, the white-rot fungus of the Steccherinaceae family (The Residual Polyporoid clade, Polyporales, Basidiomycota).</title>
        <authorList>
            <person name="Fedorova T.V."/>
            <person name="Glazunova O.A."/>
            <person name="Landesman E.O."/>
            <person name="Moiseenko K.V."/>
            <person name="Psurtseva N.V."/>
            <person name="Savinova O.S."/>
            <person name="Shakhova N.V."/>
            <person name="Tyazhelova T.V."/>
            <person name="Vasina D.V."/>
        </authorList>
    </citation>
    <scope>NUCLEOTIDE SEQUENCE [LARGE SCALE GENOMIC DNA]</scope>
    <source>
        <strain evidence="5 6">LE-BIN_3174</strain>
    </source>
</reference>
<dbReference type="HAMAP" id="MF_00327">
    <property type="entry name" value="Ribosomal_eL43"/>
    <property type="match status" value="1"/>
</dbReference>
<name>A0A4R0S2M1_9APHY</name>
<protein>
    <submittedName>
        <fullName evidence="5">60S ribosomal protein L43</fullName>
    </submittedName>
</protein>
<dbReference type="Gene3D" id="3.10.450.50">
    <property type="match status" value="1"/>
</dbReference>
<keyword evidence="3 5" id="KW-0689">Ribosomal protein</keyword>
<sequence>MSLSRAQLLASATALCNAFASQAPVDDILAHFSSTHAVSAREHGLPLLAPFLGRPFSGLRGGPSSVEAYFKLLQKYLRYEDMSFGEWIVDTEARKVSCKGKAKFVWTEGVGDGQSWDEQFAYFLDFDQDGKVTDYQVFADSGAAYLAWTGRLKEKQKFMPKSVDGAVALQETLASLADAALDIPPPTLNPSRWCTKRTRKVGVTGKYGVRYGASLRKQVKKMEITQHARYTCTFCGKDSVKRQAVGIWHCKSCKKVVAGGAWTVSTTAAATVRSTVRRLREITEA</sequence>
<dbReference type="InterPro" id="IPR002674">
    <property type="entry name" value="Ribosomal_eL43"/>
</dbReference>
<dbReference type="GO" id="GO:1990904">
    <property type="term" value="C:ribonucleoprotein complex"/>
    <property type="evidence" value="ECO:0007669"/>
    <property type="project" value="UniProtKB-KW"/>
</dbReference>
<dbReference type="OrthoDB" id="3352776at2759"/>
<evidence type="ECO:0000313" key="6">
    <source>
        <dbReference type="Proteomes" id="UP000292702"/>
    </source>
</evidence>
<comment type="similarity">
    <text evidence="1">Belongs to the eukaryotic ribosomal protein eL43 family.</text>
</comment>
<dbReference type="Pfam" id="PF01780">
    <property type="entry name" value="Ribosomal_L37ae"/>
    <property type="match status" value="1"/>
</dbReference>
<dbReference type="Proteomes" id="UP000292702">
    <property type="component" value="Unassembled WGS sequence"/>
</dbReference>
<evidence type="ECO:0000256" key="1">
    <source>
        <dbReference type="ARBA" id="ARBA00008672"/>
    </source>
</evidence>
<keyword evidence="2" id="KW-0862">Zinc</keyword>
<dbReference type="InterPro" id="IPR011331">
    <property type="entry name" value="Ribosomal_eL37/eL43"/>
</dbReference>
<dbReference type="GO" id="GO:0006412">
    <property type="term" value="P:translation"/>
    <property type="evidence" value="ECO:0007669"/>
    <property type="project" value="InterPro"/>
</dbReference>
<organism evidence="5 6">
    <name type="scientific">Steccherinum ochraceum</name>
    <dbReference type="NCBI Taxonomy" id="92696"/>
    <lineage>
        <taxon>Eukaryota</taxon>
        <taxon>Fungi</taxon>
        <taxon>Dikarya</taxon>
        <taxon>Basidiomycota</taxon>
        <taxon>Agaricomycotina</taxon>
        <taxon>Agaricomycetes</taxon>
        <taxon>Polyporales</taxon>
        <taxon>Steccherinaceae</taxon>
        <taxon>Steccherinum</taxon>
    </lineage>
</organism>
<dbReference type="NCBIfam" id="TIGR00280">
    <property type="entry name" value="eL43_euk_arch"/>
    <property type="match status" value="1"/>
</dbReference>
<gene>
    <name evidence="5" type="primary">RPL43</name>
    <name evidence="5" type="ORF">EIP91_003201</name>
</gene>
<keyword evidence="4" id="KW-0687">Ribonucleoprotein</keyword>
<dbReference type="Gene3D" id="2.20.25.30">
    <property type="match status" value="1"/>
</dbReference>
<dbReference type="PANTHER" id="PTHR48129:SF1">
    <property type="entry name" value="LARGE RIBOSOMAL SUBUNIT PROTEIN EL43"/>
    <property type="match status" value="1"/>
</dbReference>
<comment type="caution">
    <text evidence="5">The sequence shown here is derived from an EMBL/GenBank/DDBJ whole genome shotgun (WGS) entry which is preliminary data.</text>
</comment>
<proteinExistence type="inferred from homology"/>
<dbReference type="SUPFAM" id="SSF57829">
    <property type="entry name" value="Zn-binding ribosomal proteins"/>
    <property type="match status" value="1"/>
</dbReference>
<dbReference type="InterPro" id="IPR011332">
    <property type="entry name" value="Ribosomal_zn-bd"/>
</dbReference>
<dbReference type="GO" id="GO:0003735">
    <property type="term" value="F:structural constituent of ribosome"/>
    <property type="evidence" value="ECO:0007669"/>
    <property type="project" value="InterPro"/>
</dbReference>
<dbReference type="PANTHER" id="PTHR48129">
    <property type="entry name" value="60S RIBOSOMAL PROTEIN L37A"/>
    <property type="match status" value="1"/>
</dbReference>
<evidence type="ECO:0000256" key="3">
    <source>
        <dbReference type="ARBA" id="ARBA00022980"/>
    </source>
</evidence>
<dbReference type="EMBL" id="RWJN01000002">
    <property type="protein sequence ID" value="TCD71858.1"/>
    <property type="molecule type" value="Genomic_DNA"/>
</dbReference>
<dbReference type="GO" id="GO:0005840">
    <property type="term" value="C:ribosome"/>
    <property type="evidence" value="ECO:0007669"/>
    <property type="project" value="UniProtKB-KW"/>
</dbReference>